<feature type="transmembrane region" description="Helical" evidence="9">
    <location>
        <begin position="6"/>
        <end position="26"/>
    </location>
</feature>
<dbReference type="Pfam" id="PF00507">
    <property type="entry name" value="Oxidored_q4"/>
    <property type="match status" value="1"/>
</dbReference>
<dbReference type="EMBL" id="KF385870">
    <property type="protein sequence ID" value="AHA52493.1"/>
    <property type="molecule type" value="Genomic_DNA"/>
</dbReference>
<keyword evidence="9 10" id="KW-0496">Mitochondrion</keyword>
<comment type="catalytic activity">
    <reaction evidence="8 9">
        <text>a ubiquinone + NADH + 5 H(+)(in) = a ubiquinol + NAD(+) + 4 H(+)(out)</text>
        <dbReference type="Rhea" id="RHEA:29091"/>
        <dbReference type="Rhea" id="RHEA-COMP:9565"/>
        <dbReference type="Rhea" id="RHEA-COMP:9566"/>
        <dbReference type="ChEBI" id="CHEBI:15378"/>
        <dbReference type="ChEBI" id="CHEBI:16389"/>
        <dbReference type="ChEBI" id="CHEBI:17976"/>
        <dbReference type="ChEBI" id="CHEBI:57540"/>
        <dbReference type="ChEBI" id="CHEBI:57945"/>
        <dbReference type="EC" id="7.1.1.2"/>
    </reaction>
</comment>
<keyword evidence="9" id="KW-0249">Electron transport</keyword>
<dbReference type="InterPro" id="IPR038430">
    <property type="entry name" value="NDAH_ubi_oxred_su3_sf"/>
</dbReference>
<comment type="subcellular location">
    <subcellularLocation>
        <location evidence="1">Membrane</location>
    </subcellularLocation>
    <subcellularLocation>
        <location evidence="9">Mitochondrion membrane</location>
        <topology evidence="9">Multi-pass membrane protein</topology>
    </subcellularLocation>
</comment>
<dbReference type="InterPro" id="IPR000440">
    <property type="entry name" value="NADH_UbQ/plastoQ_OxRdtase_su3"/>
</dbReference>
<dbReference type="Gene3D" id="1.20.58.1610">
    <property type="entry name" value="NADH:ubiquinone/plastoquinone oxidoreductase, chain 3"/>
    <property type="match status" value="1"/>
</dbReference>
<evidence type="ECO:0000256" key="2">
    <source>
        <dbReference type="ARBA" id="ARBA00008472"/>
    </source>
</evidence>
<dbReference type="EC" id="7.1.1.2" evidence="9"/>
<comment type="function">
    <text evidence="9">Core subunit of the mitochondrial membrane respiratory chain NADH dehydrogenase (Complex I) which catalyzes electron transfer from NADH through the respiratory chain, using ubiquinone as an electron acceptor. Essential for the catalytic activity of complex I.</text>
</comment>
<sequence length="117" mass="14221">MYMIWIIFLILNLIVFVILILNYLIVNYNFNLREKSSSFECGFELIENSRLPFSIHFYLISVLFLIFDVEIVLLFPLIESLKYLSFFFWMFSCLMIMMILYLGLEFEKHEGVLKWFL</sequence>
<keyword evidence="9" id="KW-0679">Respiratory chain</keyword>
<protein>
    <recommendedName>
        <fullName evidence="3 9">NADH-ubiquinone oxidoreductase chain 3</fullName>
        <ecNumber evidence="9">7.1.1.2</ecNumber>
    </recommendedName>
</protein>
<keyword evidence="9" id="KW-1278">Translocase</keyword>
<keyword evidence="9" id="KW-0830">Ubiquinone</keyword>
<evidence type="ECO:0000256" key="1">
    <source>
        <dbReference type="ARBA" id="ARBA00004370"/>
    </source>
</evidence>
<keyword evidence="9" id="KW-0520">NAD</keyword>
<name>A0A0A6ZKV1_9HYME</name>
<evidence type="ECO:0000256" key="5">
    <source>
        <dbReference type="ARBA" id="ARBA00022692"/>
    </source>
</evidence>
<geneLocation type="mitochondrion" evidence="10"/>
<dbReference type="GO" id="GO:0031966">
    <property type="term" value="C:mitochondrial membrane"/>
    <property type="evidence" value="ECO:0007669"/>
    <property type="project" value="UniProtKB-SubCell"/>
</dbReference>
<feature type="transmembrane region" description="Helical" evidence="9">
    <location>
        <begin position="57"/>
        <end position="78"/>
    </location>
</feature>
<dbReference type="GO" id="GO:0030964">
    <property type="term" value="C:NADH dehydrogenase complex"/>
    <property type="evidence" value="ECO:0007669"/>
    <property type="project" value="TreeGrafter"/>
</dbReference>
<organism evidence="10">
    <name type="scientific">Cardiochiles fuscipennis</name>
    <dbReference type="NCBI Taxonomy" id="69312"/>
    <lineage>
        <taxon>Eukaryota</taxon>
        <taxon>Metazoa</taxon>
        <taxon>Ecdysozoa</taxon>
        <taxon>Arthropoda</taxon>
        <taxon>Hexapoda</taxon>
        <taxon>Insecta</taxon>
        <taxon>Pterygota</taxon>
        <taxon>Neoptera</taxon>
        <taxon>Endopterygota</taxon>
        <taxon>Hymenoptera</taxon>
        <taxon>Apocrita</taxon>
        <taxon>Ichneumonoidea</taxon>
        <taxon>Braconidae</taxon>
        <taxon>Cardiochilinae</taxon>
        <taxon>Cardiochiles</taxon>
    </lineage>
</organism>
<evidence type="ECO:0000256" key="9">
    <source>
        <dbReference type="RuleBase" id="RU003640"/>
    </source>
</evidence>
<evidence type="ECO:0000256" key="4">
    <source>
        <dbReference type="ARBA" id="ARBA00022448"/>
    </source>
</evidence>
<comment type="similarity">
    <text evidence="2 9">Belongs to the complex I subunit 3 family.</text>
</comment>
<gene>
    <name evidence="10" type="primary">ND3</name>
</gene>
<evidence type="ECO:0000256" key="3">
    <source>
        <dbReference type="ARBA" id="ARBA00021007"/>
    </source>
</evidence>
<dbReference type="PANTHER" id="PTHR11058">
    <property type="entry name" value="NADH-UBIQUINONE OXIDOREDUCTASE CHAIN 3"/>
    <property type="match status" value="1"/>
</dbReference>
<keyword evidence="4 9" id="KW-0813">Transport</keyword>
<evidence type="ECO:0000256" key="7">
    <source>
        <dbReference type="ARBA" id="ARBA00023136"/>
    </source>
</evidence>
<feature type="transmembrane region" description="Helical" evidence="9">
    <location>
        <begin position="84"/>
        <end position="104"/>
    </location>
</feature>
<evidence type="ECO:0000313" key="10">
    <source>
        <dbReference type="EMBL" id="AHA52493.1"/>
    </source>
</evidence>
<keyword evidence="5 9" id="KW-0812">Transmembrane</keyword>
<proteinExistence type="inferred from homology"/>
<reference evidence="10" key="1">
    <citation type="submission" date="2013-07" db="EMBL/GenBank/DDBJ databases">
        <title>The comparative mitochondrial genomes from Braconidae subfamilies and the phylogeny of the Hymenoptera.</title>
        <authorList>
            <person name="Li Q."/>
            <person name="Wei S.J."/>
            <person name="Chen X.X."/>
        </authorList>
    </citation>
    <scope>NUCLEOTIDE SEQUENCE</scope>
</reference>
<dbReference type="AlphaFoldDB" id="A0A0A6ZKV1"/>
<accession>A0A0A6ZKV1</accession>
<evidence type="ECO:0000256" key="6">
    <source>
        <dbReference type="ARBA" id="ARBA00022989"/>
    </source>
</evidence>
<dbReference type="GO" id="GO:0008137">
    <property type="term" value="F:NADH dehydrogenase (ubiquinone) activity"/>
    <property type="evidence" value="ECO:0007669"/>
    <property type="project" value="UniProtKB-UniRule"/>
</dbReference>
<keyword evidence="7 9" id="KW-0472">Membrane</keyword>
<dbReference type="PANTHER" id="PTHR11058:SF9">
    <property type="entry name" value="NADH-UBIQUINONE OXIDOREDUCTASE CHAIN 3"/>
    <property type="match status" value="1"/>
</dbReference>
<evidence type="ECO:0000256" key="8">
    <source>
        <dbReference type="ARBA" id="ARBA00049551"/>
    </source>
</evidence>
<keyword evidence="6 9" id="KW-1133">Transmembrane helix</keyword>